<reference evidence="2" key="1">
    <citation type="submission" date="2025-08" db="UniProtKB">
        <authorList>
            <consortium name="Ensembl"/>
        </authorList>
    </citation>
    <scope>IDENTIFICATION</scope>
</reference>
<evidence type="ECO:0000256" key="1">
    <source>
        <dbReference type="SAM" id="MobiDB-lite"/>
    </source>
</evidence>
<accession>A0A8C4P8S4</accession>
<keyword evidence="3" id="KW-1185">Reference proteome</keyword>
<evidence type="ECO:0000313" key="3">
    <source>
        <dbReference type="Proteomes" id="UP000694423"/>
    </source>
</evidence>
<dbReference type="Ensembl" id="ENSDNVT00000017665.1">
    <property type="protein sequence ID" value="ENSDNVP00000014703.1"/>
    <property type="gene ID" value="ENSDNVG00000010352.1"/>
</dbReference>
<feature type="region of interest" description="Disordered" evidence="1">
    <location>
        <begin position="85"/>
        <end position="112"/>
    </location>
</feature>
<feature type="compositionally biased region" description="Polar residues" evidence="1">
    <location>
        <begin position="99"/>
        <end position="112"/>
    </location>
</feature>
<proteinExistence type="predicted"/>
<evidence type="ECO:0000313" key="2">
    <source>
        <dbReference type="Ensembl" id="ENSDNVP00000014703.1"/>
    </source>
</evidence>
<organism evidence="2 3">
    <name type="scientific">Dromaius novaehollandiae</name>
    <name type="common">Emu</name>
    <dbReference type="NCBI Taxonomy" id="8790"/>
    <lineage>
        <taxon>Eukaryota</taxon>
        <taxon>Metazoa</taxon>
        <taxon>Chordata</taxon>
        <taxon>Craniata</taxon>
        <taxon>Vertebrata</taxon>
        <taxon>Euteleostomi</taxon>
        <taxon>Archelosauria</taxon>
        <taxon>Archosauria</taxon>
        <taxon>Dinosauria</taxon>
        <taxon>Saurischia</taxon>
        <taxon>Theropoda</taxon>
        <taxon>Coelurosauria</taxon>
        <taxon>Aves</taxon>
        <taxon>Palaeognathae</taxon>
        <taxon>Casuariiformes</taxon>
        <taxon>Dromaiidae</taxon>
        <taxon>Dromaius</taxon>
    </lineage>
</organism>
<protein>
    <submittedName>
        <fullName evidence="2">Uncharacterized protein</fullName>
    </submittedName>
</protein>
<dbReference type="AlphaFoldDB" id="A0A8C4P8S4"/>
<dbReference type="Proteomes" id="UP000694423">
    <property type="component" value="Unplaced"/>
</dbReference>
<reference evidence="2" key="2">
    <citation type="submission" date="2025-09" db="UniProtKB">
        <authorList>
            <consortium name="Ensembl"/>
        </authorList>
    </citation>
    <scope>IDENTIFICATION</scope>
</reference>
<name>A0A8C4P8S4_DRONO</name>
<sequence>SSFRCFYTLTLGILAACYQRASNITHLPWTDHQFQPALDLQNRDLNKSPLRNSMEPRPRQGSFHSYVSAHLEFVTQPNRPRLECSEAAARGGEQVSRHPWTQPSLFSSTQCS</sequence>